<keyword evidence="2" id="KW-1185">Reference proteome</keyword>
<gene>
    <name evidence="1" type="ORF">SAMN05660420_00809</name>
</gene>
<dbReference type="Proteomes" id="UP000199409">
    <property type="component" value="Unassembled WGS sequence"/>
</dbReference>
<organism evidence="1 2">
    <name type="scientific">Desulfuromusa kysingii</name>
    <dbReference type="NCBI Taxonomy" id="37625"/>
    <lineage>
        <taxon>Bacteria</taxon>
        <taxon>Pseudomonadati</taxon>
        <taxon>Thermodesulfobacteriota</taxon>
        <taxon>Desulfuromonadia</taxon>
        <taxon>Desulfuromonadales</taxon>
        <taxon>Geopsychrobacteraceae</taxon>
        <taxon>Desulfuromusa</taxon>
    </lineage>
</organism>
<name>A0A1H3X3H8_9BACT</name>
<evidence type="ECO:0000313" key="1">
    <source>
        <dbReference type="EMBL" id="SDZ93959.1"/>
    </source>
</evidence>
<reference evidence="1 2" key="1">
    <citation type="submission" date="2016-10" db="EMBL/GenBank/DDBJ databases">
        <authorList>
            <person name="de Groot N.N."/>
        </authorList>
    </citation>
    <scope>NUCLEOTIDE SEQUENCE [LARGE SCALE GENOMIC DNA]</scope>
    <source>
        <strain evidence="1 2">DSM 7343</strain>
    </source>
</reference>
<dbReference type="EMBL" id="FNQN01000002">
    <property type="protein sequence ID" value="SDZ93959.1"/>
    <property type="molecule type" value="Genomic_DNA"/>
</dbReference>
<evidence type="ECO:0000313" key="2">
    <source>
        <dbReference type="Proteomes" id="UP000199409"/>
    </source>
</evidence>
<sequence>MRRSRNGTADLRSERQMFEGFSPSFCRSSKQSWNGGNPRYRGQGAGHPFLHTHLWCDKRVWRRAGSQPRDLVHYSILFQCLLDKAFLSLMREEPAGFVPPTERLFYRDIEKYPKEVAPIPAPAKAGSFRSANRRCAHKTRGLQPLKHSSLIPSPVCPAPALV</sequence>
<accession>A0A1H3X3H8</accession>
<proteinExistence type="predicted"/>
<dbReference type="AlphaFoldDB" id="A0A1H3X3H8"/>
<protein>
    <submittedName>
        <fullName evidence="1">Uncharacterized protein</fullName>
    </submittedName>
</protein>